<dbReference type="AlphaFoldDB" id="W1Y617"/>
<gene>
    <name evidence="1" type="ORF">Q604_UNBC07979G0001</name>
</gene>
<feature type="non-terminal residue" evidence="1">
    <location>
        <position position="1"/>
    </location>
</feature>
<protein>
    <submittedName>
        <fullName evidence="1">Uncharacterized protein</fullName>
    </submittedName>
</protein>
<sequence length="74" mass="8512">ESSSDEIDKKIDEIKDIDGVTSVNAIKFARLNLGFNKNILMPSLENAYKTYSDPDTYKKQLNKYIDQIKKNPDK</sequence>
<comment type="caution">
    <text evidence="1">The sequence shown here is derived from an EMBL/GenBank/DDBJ whole genome shotgun (WGS) entry which is preliminary data.</text>
</comment>
<proteinExistence type="predicted"/>
<name>W1Y617_9ZZZZ</name>
<dbReference type="EMBL" id="AZMM01007979">
    <property type="protein sequence ID" value="ETJ37826.1"/>
    <property type="molecule type" value="Genomic_DNA"/>
</dbReference>
<evidence type="ECO:0000313" key="1">
    <source>
        <dbReference type="EMBL" id="ETJ37826.1"/>
    </source>
</evidence>
<reference evidence="1" key="1">
    <citation type="submission" date="2013-12" db="EMBL/GenBank/DDBJ databases">
        <title>A Varibaculum cambriense genome reconstructed from a premature infant gut community with otherwise low bacterial novelty that shifts toward anaerobic metabolism during the third week of life.</title>
        <authorList>
            <person name="Brown C.T."/>
            <person name="Sharon I."/>
            <person name="Thomas B.C."/>
            <person name="Castelle C.J."/>
            <person name="Morowitz M.J."/>
            <person name="Banfield J.F."/>
        </authorList>
    </citation>
    <scope>NUCLEOTIDE SEQUENCE</scope>
</reference>
<organism evidence="1">
    <name type="scientific">human gut metagenome</name>
    <dbReference type="NCBI Taxonomy" id="408170"/>
    <lineage>
        <taxon>unclassified sequences</taxon>
        <taxon>metagenomes</taxon>
        <taxon>organismal metagenomes</taxon>
    </lineage>
</organism>
<accession>W1Y617</accession>